<feature type="non-terminal residue" evidence="2">
    <location>
        <position position="198"/>
    </location>
</feature>
<accession>A0AAW9I823</accession>
<reference evidence="2" key="1">
    <citation type="submission" date="2019-11" db="EMBL/GenBank/DDBJ databases">
        <title>Characterization of Clostridium perfringens isolates from swine manure treated agricultural soils.</title>
        <authorList>
            <person name="Wushke S.T."/>
        </authorList>
    </citation>
    <scope>NUCLEOTIDE SEQUENCE</scope>
    <source>
        <strain evidence="2">X26</strain>
    </source>
</reference>
<sequence length="198" mass="21537">SNEGMQIQNNNDFISSNVDNKTLNLLPSSNLSSVVNNKKNIDFLIKIPYSYSNNLSANLFSGSIKLDNLTLKSLNLKSISSDISLSNITCEASNISNTNGNITTNTFRTKDLYLNTINGNISSTELSSKVMLSTVNGNVSALISPSLTNIDINTTSGEVYLSTPNDSNLSINYSTVNGDFYKNKDNNKQLNKENVSLT</sequence>
<evidence type="ECO:0000313" key="3">
    <source>
        <dbReference type="Proteomes" id="UP001291306"/>
    </source>
</evidence>
<name>A0AAW9I823_CLOPF</name>
<feature type="domain" description="DUF4097" evidence="1">
    <location>
        <begin position="31"/>
        <end position="193"/>
    </location>
</feature>
<comment type="caution">
    <text evidence="2">The sequence shown here is derived from an EMBL/GenBank/DDBJ whole genome shotgun (WGS) entry which is preliminary data.</text>
</comment>
<proteinExistence type="predicted"/>
<dbReference type="AlphaFoldDB" id="A0AAW9I823"/>
<dbReference type="RefSeq" id="WP_322458862.1">
    <property type="nucleotide sequence ID" value="NZ_WNVC01000487.1"/>
</dbReference>
<feature type="non-terminal residue" evidence="2">
    <location>
        <position position="1"/>
    </location>
</feature>
<dbReference type="InterPro" id="IPR025164">
    <property type="entry name" value="Toastrack_DUF4097"/>
</dbReference>
<protein>
    <submittedName>
        <fullName evidence="2">DUF4097 family beta strand repeat protein</fullName>
    </submittedName>
</protein>
<dbReference type="Proteomes" id="UP001291306">
    <property type="component" value="Unassembled WGS sequence"/>
</dbReference>
<evidence type="ECO:0000259" key="1">
    <source>
        <dbReference type="Pfam" id="PF13349"/>
    </source>
</evidence>
<dbReference type="Pfam" id="PF13349">
    <property type="entry name" value="DUF4097"/>
    <property type="match status" value="1"/>
</dbReference>
<gene>
    <name evidence="2" type="ORF">GNF79_16360</name>
</gene>
<dbReference type="EMBL" id="WNVC01000487">
    <property type="protein sequence ID" value="MDZ5000605.1"/>
    <property type="molecule type" value="Genomic_DNA"/>
</dbReference>
<evidence type="ECO:0000313" key="2">
    <source>
        <dbReference type="EMBL" id="MDZ5000605.1"/>
    </source>
</evidence>
<organism evidence="2 3">
    <name type="scientific">Clostridium perfringens</name>
    <dbReference type="NCBI Taxonomy" id="1502"/>
    <lineage>
        <taxon>Bacteria</taxon>
        <taxon>Bacillati</taxon>
        <taxon>Bacillota</taxon>
        <taxon>Clostridia</taxon>
        <taxon>Eubacteriales</taxon>
        <taxon>Clostridiaceae</taxon>
        <taxon>Clostridium</taxon>
    </lineage>
</organism>